<keyword evidence="3" id="KW-1185">Reference proteome</keyword>
<dbReference type="EMBL" id="DF841004">
    <property type="protein sequence ID" value="GAT45227.1"/>
    <property type="molecule type" value="Genomic_DNA"/>
</dbReference>
<feature type="region of interest" description="Disordered" evidence="1">
    <location>
        <begin position="278"/>
        <end position="318"/>
    </location>
</feature>
<evidence type="ECO:0000313" key="3">
    <source>
        <dbReference type="Proteomes" id="UP000815677"/>
    </source>
</evidence>
<feature type="region of interest" description="Disordered" evidence="1">
    <location>
        <begin position="34"/>
        <end position="74"/>
    </location>
</feature>
<feature type="compositionally biased region" description="Low complexity" evidence="1">
    <location>
        <begin position="35"/>
        <end position="45"/>
    </location>
</feature>
<gene>
    <name evidence="2" type="ORF">MCHLO_02814</name>
</gene>
<name>A0ABQ0L245_MYCCL</name>
<sequence>MLRRFFWDRIRATINLSVEVLVVATAHFALWSDRTSSTTPAPTAPVESDNGRVRRPSRITRRPIPPPNERSVVGTTLSGEYTMSAATARDLLLMARSSSNATGRGQSGRVNSAFLHVSNPSSMLVSANTIALRAQQALAPLDEQDLQESSQQTSSTTTNVSTVVAIQPILFTVVVDPPSIAEHVSRSPTFAYLLRAYIIRTQGPVPPTVWILSVETTMQDSPNTNADYRQLTVTVGSAAEEATIGLLVEDARPDHGLPATQRTLRAGLRLEIDHTRRGPVGHVTRSTDTRPEWRGSTAGAVERRREQSMAASTSHDGRQVGNQMAEGYRSTGGAARATIVRRRGRA</sequence>
<accession>A0ABQ0L245</accession>
<evidence type="ECO:0000313" key="2">
    <source>
        <dbReference type="EMBL" id="GAT45227.1"/>
    </source>
</evidence>
<proteinExistence type="predicted"/>
<dbReference type="Proteomes" id="UP000815677">
    <property type="component" value="Unassembled WGS sequence"/>
</dbReference>
<evidence type="ECO:0000256" key="1">
    <source>
        <dbReference type="SAM" id="MobiDB-lite"/>
    </source>
</evidence>
<protein>
    <submittedName>
        <fullName evidence="2">Uncharacterized protein</fullName>
    </submittedName>
</protein>
<organism evidence="2 3">
    <name type="scientific">Mycena chlorophos</name>
    <name type="common">Agaric fungus</name>
    <name type="synonym">Agaricus chlorophos</name>
    <dbReference type="NCBI Taxonomy" id="658473"/>
    <lineage>
        <taxon>Eukaryota</taxon>
        <taxon>Fungi</taxon>
        <taxon>Dikarya</taxon>
        <taxon>Basidiomycota</taxon>
        <taxon>Agaricomycotina</taxon>
        <taxon>Agaricomycetes</taxon>
        <taxon>Agaricomycetidae</taxon>
        <taxon>Agaricales</taxon>
        <taxon>Marasmiineae</taxon>
        <taxon>Mycenaceae</taxon>
        <taxon>Mycena</taxon>
    </lineage>
</organism>
<reference evidence="2" key="1">
    <citation type="submission" date="2014-09" db="EMBL/GenBank/DDBJ databases">
        <title>Genome sequence of the luminous mushroom Mycena chlorophos for searching fungal bioluminescence genes.</title>
        <authorList>
            <person name="Tanaka Y."/>
            <person name="Kasuga D."/>
            <person name="Oba Y."/>
            <person name="Hase S."/>
            <person name="Sato K."/>
            <person name="Oba Y."/>
            <person name="Sakakibara Y."/>
        </authorList>
    </citation>
    <scope>NUCLEOTIDE SEQUENCE</scope>
</reference>